<reference evidence="1 2" key="1">
    <citation type="journal article" date="2011" name="Stand. Genomic Sci.">
        <title>Complete genome sequence of the filamentous gliding predatory bacterium Herpetosiphon aurantiacus type strain (114-95(T)).</title>
        <authorList>
            <person name="Kiss H."/>
            <person name="Nett M."/>
            <person name="Domin N."/>
            <person name="Martin K."/>
            <person name="Maresca J.A."/>
            <person name="Copeland A."/>
            <person name="Lapidus A."/>
            <person name="Lucas S."/>
            <person name="Berry K.W."/>
            <person name="Glavina Del Rio T."/>
            <person name="Dalin E."/>
            <person name="Tice H."/>
            <person name="Pitluck S."/>
            <person name="Richardson P."/>
            <person name="Bruce D."/>
            <person name="Goodwin L."/>
            <person name="Han C."/>
            <person name="Detter J.C."/>
            <person name="Schmutz J."/>
            <person name="Brettin T."/>
            <person name="Land M."/>
            <person name="Hauser L."/>
            <person name="Kyrpides N.C."/>
            <person name="Ivanova N."/>
            <person name="Goker M."/>
            <person name="Woyke T."/>
            <person name="Klenk H.P."/>
            <person name="Bryant D.A."/>
        </authorList>
    </citation>
    <scope>NUCLEOTIDE SEQUENCE [LARGE SCALE GENOMIC DNA]</scope>
    <source>
        <strain evidence="2">ATCC 23779 / DSM 785 / 114-95</strain>
        <plasmid evidence="1">pHAU01</plasmid>
    </source>
</reference>
<dbReference type="InterPro" id="IPR013783">
    <property type="entry name" value="Ig-like_fold"/>
</dbReference>
<dbReference type="KEGG" id="hau:Haur_5026"/>
<accession>A9B8J2</accession>
<dbReference type="BioCyc" id="HAUR316274:GHYA-5089-MONOMER"/>
<geneLocation type="plasmid" evidence="1 2">
    <name>pHAU01</name>
</geneLocation>
<protein>
    <submittedName>
        <fullName evidence="1">Uncharacterized protein</fullName>
    </submittedName>
</protein>
<keyword evidence="2" id="KW-1185">Reference proteome</keyword>
<dbReference type="Gene3D" id="2.60.40.10">
    <property type="entry name" value="Immunoglobulins"/>
    <property type="match status" value="1"/>
</dbReference>
<name>A9B8J2_HERA2</name>
<evidence type="ECO:0000313" key="1">
    <source>
        <dbReference type="EMBL" id="ABX07656.1"/>
    </source>
</evidence>
<dbReference type="AlphaFoldDB" id="A9B8J2"/>
<organism evidence="1 2">
    <name type="scientific">Herpetosiphon aurantiacus (strain ATCC 23779 / DSM 785 / 114-95)</name>
    <dbReference type="NCBI Taxonomy" id="316274"/>
    <lineage>
        <taxon>Bacteria</taxon>
        <taxon>Bacillati</taxon>
        <taxon>Chloroflexota</taxon>
        <taxon>Chloroflexia</taxon>
        <taxon>Herpetosiphonales</taxon>
        <taxon>Herpetosiphonaceae</taxon>
        <taxon>Herpetosiphon</taxon>
    </lineage>
</organism>
<dbReference type="Proteomes" id="UP000000787">
    <property type="component" value="Plasmid pHAU01"/>
</dbReference>
<dbReference type="EMBL" id="CP000876">
    <property type="protein sequence ID" value="ABX07656.1"/>
    <property type="molecule type" value="Genomic_DNA"/>
</dbReference>
<keyword evidence="1" id="KW-0614">Plasmid</keyword>
<sequence length="179" mass="19456">MSSIFRSARSNLILANDKNPRHPLIGRFVTPILLVLGLVASGVLPQSTAQASGRPDLDVVSCSVTDDPINYGDGIDWYRLHVRITNKGTAASGAFTYVADPVWGQDMFSGQQSNEARAVITASSLAPGEQRTIGSFYITKRVVDNRTWGVFLDNNGINQGTVIETKETNNHCTFWANPS</sequence>
<dbReference type="InParanoid" id="A9B8J2"/>
<proteinExistence type="predicted"/>
<evidence type="ECO:0000313" key="2">
    <source>
        <dbReference type="Proteomes" id="UP000000787"/>
    </source>
</evidence>
<gene>
    <name evidence="1" type="ordered locus">Haur_5026</name>
</gene>
<dbReference type="HOGENOM" id="CLU_1501532_0_0_0"/>